<dbReference type="PANTHER" id="PTHR31845">
    <property type="entry name" value="FINGER DOMAIN PROTEIN, PUTATIVE-RELATED"/>
    <property type="match status" value="1"/>
</dbReference>
<dbReference type="InParanoid" id="K2S8K3"/>
<name>K2S8K3_MACPH</name>
<comment type="caution">
    <text evidence="7">The sequence shown here is derived from an EMBL/GenBank/DDBJ whole genome shotgun (WGS) entry which is preliminary data.</text>
</comment>
<sequence length="572" mass="64121">METDRIKTCQNCSVAKIRCHRSQLEGPCDRCRRLHKDCAFRPARRRLNQRPRDSHNDPLASIEAKLDQLLSYHEAGQPESAASASATPDVCDVMGAGLVSSKAAEYYVELYKSNLTPHFPFVVIHPDVSAEQLRQERPLLFLAVLTAAAFGDVPVQRSLAKRMRDALGQSVAGHGDMSFEMLQALLVHIAWTQFHPHPKRYTQYLQFAISVIVDQRLERPPRSFPLKTHVGASVDDHIVQPPLRSNDVLRAVAGCYYLSSTVSTLLQKLNTFQYTDYIGDCCKALSATPEFPTDKFLHSIIQLQRSMESIDPYPFAIGSATTADIPEVDYSRIQVDLENLRMNMPFTLNESCLVFMLFHAVQLHAVQMRLFLSGLRAGVSNDIYELDEGFKAANALFGYYLSLPLRRESTFNNSEWLQLSFALTVGAKLMFAASDHMLARAAKELRASLDMSAIFRQVLLRLNALEPPAADGPEEPDVFRQYGQRVKRMQTWFEDRFVRAQECEQATGLSGTNERAGDGGPQMSGGEMLLPELQPLGGLGAYDAQLASFFPHELQTAYGWSDWAAYPNFFGH</sequence>
<evidence type="ECO:0000256" key="3">
    <source>
        <dbReference type="ARBA" id="ARBA00023125"/>
    </source>
</evidence>
<dbReference type="GO" id="GO:0005634">
    <property type="term" value="C:nucleus"/>
    <property type="evidence" value="ECO:0007669"/>
    <property type="project" value="UniProtKB-SubCell"/>
</dbReference>
<dbReference type="VEuPathDB" id="FungiDB:MPH_03965"/>
<evidence type="ECO:0000256" key="2">
    <source>
        <dbReference type="ARBA" id="ARBA00023015"/>
    </source>
</evidence>
<dbReference type="InterPro" id="IPR036864">
    <property type="entry name" value="Zn2-C6_fun-type_DNA-bd_sf"/>
</dbReference>
<keyword evidence="4" id="KW-0804">Transcription</keyword>
<evidence type="ECO:0000259" key="6">
    <source>
        <dbReference type="PROSITE" id="PS50048"/>
    </source>
</evidence>
<dbReference type="CDD" id="cd12148">
    <property type="entry name" value="fungal_TF_MHR"/>
    <property type="match status" value="1"/>
</dbReference>
<keyword evidence="3" id="KW-0238">DNA-binding</keyword>
<dbReference type="AlphaFoldDB" id="K2S8K3"/>
<dbReference type="PROSITE" id="PS50048">
    <property type="entry name" value="ZN2_CY6_FUNGAL_2"/>
    <property type="match status" value="1"/>
</dbReference>
<evidence type="ECO:0000313" key="7">
    <source>
        <dbReference type="EMBL" id="EKG18739.1"/>
    </source>
</evidence>
<dbReference type="STRING" id="1126212.K2S8K3"/>
<dbReference type="HOGENOM" id="CLU_006524_12_0_1"/>
<keyword evidence="2" id="KW-0805">Transcription regulation</keyword>
<keyword evidence="5" id="KW-0539">Nucleus</keyword>
<evidence type="ECO:0000256" key="1">
    <source>
        <dbReference type="ARBA" id="ARBA00004123"/>
    </source>
</evidence>
<evidence type="ECO:0000256" key="4">
    <source>
        <dbReference type="ARBA" id="ARBA00023163"/>
    </source>
</evidence>
<dbReference type="InterPro" id="IPR001138">
    <property type="entry name" value="Zn2Cys6_DnaBD"/>
</dbReference>
<dbReference type="PROSITE" id="PS00463">
    <property type="entry name" value="ZN2_CY6_FUNGAL_1"/>
    <property type="match status" value="1"/>
</dbReference>
<comment type="subcellular location">
    <subcellularLocation>
        <location evidence="1">Nucleus</location>
    </subcellularLocation>
</comment>
<dbReference type="InterPro" id="IPR051089">
    <property type="entry name" value="prtT"/>
</dbReference>
<reference evidence="7 8" key="1">
    <citation type="journal article" date="2012" name="BMC Genomics">
        <title>Tools to kill: Genome of one of the most destructive plant pathogenic fungi Macrophomina phaseolina.</title>
        <authorList>
            <person name="Islam M.S."/>
            <person name="Haque M.S."/>
            <person name="Islam M.M."/>
            <person name="Emdad E.M."/>
            <person name="Halim A."/>
            <person name="Hossen Q.M.M."/>
            <person name="Hossain M.Z."/>
            <person name="Ahmed B."/>
            <person name="Rahim S."/>
            <person name="Rahman M.S."/>
            <person name="Alam M.M."/>
            <person name="Hou S."/>
            <person name="Wan X."/>
            <person name="Saito J.A."/>
            <person name="Alam M."/>
        </authorList>
    </citation>
    <scope>NUCLEOTIDE SEQUENCE [LARGE SCALE GENOMIC DNA]</scope>
    <source>
        <strain evidence="7 8">MS6</strain>
    </source>
</reference>
<dbReference type="GO" id="GO:0008270">
    <property type="term" value="F:zinc ion binding"/>
    <property type="evidence" value="ECO:0007669"/>
    <property type="project" value="InterPro"/>
</dbReference>
<organism evidence="7 8">
    <name type="scientific">Macrophomina phaseolina (strain MS6)</name>
    <name type="common">Charcoal rot fungus</name>
    <dbReference type="NCBI Taxonomy" id="1126212"/>
    <lineage>
        <taxon>Eukaryota</taxon>
        <taxon>Fungi</taxon>
        <taxon>Dikarya</taxon>
        <taxon>Ascomycota</taxon>
        <taxon>Pezizomycotina</taxon>
        <taxon>Dothideomycetes</taxon>
        <taxon>Dothideomycetes incertae sedis</taxon>
        <taxon>Botryosphaeriales</taxon>
        <taxon>Botryosphaeriaceae</taxon>
        <taxon>Macrophomina</taxon>
    </lineage>
</organism>
<gene>
    <name evidence="7" type="ORF">MPH_03965</name>
</gene>
<dbReference type="GO" id="GO:0000981">
    <property type="term" value="F:DNA-binding transcription factor activity, RNA polymerase II-specific"/>
    <property type="evidence" value="ECO:0007669"/>
    <property type="project" value="InterPro"/>
</dbReference>
<evidence type="ECO:0000313" key="8">
    <source>
        <dbReference type="Proteomes" id="UP000007129"/>
    </source>
</evidence>
<dbReference type="OrthoDB" id="3934985at2759"/>
<dbReference type="Proteomes" id="UP000007129">
    <property type="component" value="Unassembled WGS sequence"/>
</dbReference>
<evidence type="ECO:0000256" key="5">
    <source>
        <dbReference type="ARBA" id="ARBA00023242"/>
    </source>
</evidence>
<dbReference type="GO" id="GO:0000976">
    <property type="term" value="F:transcription cis-regulatory region binding"/>
    <property type="evidence" value="ECO:0007669"/>
    <property type="project" value="TreeGrafter"/>
</dbReference>
<protein>
    <recommendedName>
        <fullName evidence="6">Zn(2)-C6 fungal-type domain-containing protein</fullName>
    </recommendedName>
</protein>
<dbReference type="SUPFAM" id="SSF57701">
    <property type="entry name" value="Zn2/Cys6 DNA-binding domain"/>
    <property type="match status" value="1"/>
</dbReference>
<dbReference type="EMBL" id="AHHD01000177">
    <property type="protein sequence ID" value="EKG18739.1"/>
    <property type="molecule type" value="Genomic_DNA"/>
</dbReference>
<dbReference type="eggNOG" id="ENOG502SITX">
    <property type="taxonomic scope" value="Eukaryota"/>
</dbReference>
<dbReference type="CDD" id="cd00067">
    <property type="entry name" value="GAL4"/>
    <property type="match status" value="1"/>
</dbReference>
<dbReference type="PANTHER" id="PTHR31845:SF37">
    <property type="entry name" value="TRANSCRIPTION FACTOR DOMAIN-CONTAINING PROTEIN"/>
    <property type="match status" value="1"/>
</dbReference>
<feature type="domain" description="Zn(2)-C6 fungal-type" evidence="6">
    <location>
        <begin position="8"/>
        <end position="40"/>
    </location>
</feature>
<dbReference type="Gene3D" id="4.10.240.10">
    <property type="entry name" value="Zn(2)-C6 fungal-type DNA-binding domain"/>
    <property type="match status" value="1"/>
</dbReference>
<proteinExistence type="predicted"/>
<accession>K2S8K3</accession>